<accession>A0ABR3V7X7</accession>
<evidence type="ECO:0000313" key="7">
    <source>
        <dbReference type="Proteomes" id="UP001583172"/>
    </source>
</evidence>
<name>A0ABR3V7X7_HUMIN</name>
<reference evidence="6 7" key="1">
    <citation type="journal article" date="2024" name="Commun. Biol.">
        <title>Comparative genomic analysis of thermophilic fungi reveals convergent evolutionary adaptations and gene losses.</title>
        <authorList>
            <person name="Steindorff A.S."/>
            <person name="Aguilar-Pontes M.V."/>
            <person name="Robinson A.J."/>
            <person name="Andreopoulos B."/>
            <person name="LaButti K."/>
            <person name="Kuo A."/>
            <person name="Mondo S."/>
            <person name="Riley R."/>
            <person name="Otillar R."/>
            <person name="Haridas S."/>
            <person name="Lipzen A."/>
            <person name="Grimwood J."/>
            <person name="Schmutz J."/>
            <person name="Clum A."/>
            <person name="Reid I.D."/>
            <person name="Moisan M.C."/>
            <person name="Butler G."/>
            <person name="Nguyen T.T.M."/>
            <person name="Dewar K."/>
            <person name="Conant G."/>
            <person name="Drula E."/>
            <person name="Henrissat B."/>
            <person name="Hansel C."/>
            <person name="Singer S."/>
            <person name="Hutchinson M.I."/>
            <person name="de Vries R.P."/>
            <person name="Natvig D.O."/>
            <person name="Powell A.J."/>
            <person name="Tsang A."/>
            <person name="Grigoriev I.V."/>
        </authorList>
    </citation>
    <scope>NUCLEOTIDE SEQUENCE [LARGE SCALE GENOMIC DNA]</scope>
    <source>
        <strain evidence="6 7">CBS 620.91</strain>
    </source>
</reference>
<feature type="region of interest" description="Disordered" evidence="5">
    <location>
        <begin position="1"/>
        <end position="61"/>
    </location>
</feature>
<feature type="compositionally biased region" description="Low complexity" evidence="5">
    <location>
        <begin position="15"/>
        <end position="40"/>
    </location>
</feature>
<sequence length="298" mass="33350">MSLSMPSRRLIRAVPALTASPTTTTSTPPSSSRPLHTTPPNQWFWRKKSKSTDSPLEESLTGTKTVRQTLLNQLTSKIEGPAMFEDEVAPVQKKQQQQADELAARADAHGALPRSKTGLSLAKEHLARALDPNPRARVRWERKVAIQQVRNGTNPFSREPREDIIARTERQHLSRSPWLATSTKKLVHLARQIQGKTLTDAMTQMRFSKKKMAQEVLYQLELARDEAVVSRGMGLGQQGLKKEVDSMLDDATGIRESSSSSEGSSNNKPVIEIHTKDGRWIKIDDPTRMYVAEAWAHC</sequence>
<feature type="compositionally biased region" description="Low complexity" evidence="5">
    <location>
        <begin position="256"/>
        <end position="265"/>
    </location>
</feature>
<dbReference type="Proteomes" id="UP001583172">
    <property type="component" value="Unassembled WGS sequence"/>
</dbReference>
<keyword evidence="2 4" id="KW-0689">Ribosomal protein</keyword>
<feature type="region of interest" description="Disordered" evidence="5">
    <location>
        <begin position="252"/>
        <end position="271"/>
    </location>
</feature>
<proteinExistence type="inferred from homology"/>
<dbReference type="InterPro" id="IPR036394">
    <property type="entry name" value="Ribosomal_uL22_sf"/>
</dbReference>
<comment type="caution">
    <text evidence="6">The sequence shown here is derived from an EMBL/GenBank/DDBJ whole genome shotgun (WGS) entry which is preliminary data.</text>
</comment>
<evidence type="ECO:0000256" key="5">
    <source>
        <dbReference type="SAM" id="MobiDB-lite"/>
    </source>
</evidence>
<evidence type="ECO:0000256" key="1">
    <source>
        <dbReference type="ARBA" id="ARBA00009451"/>
    </source>
</evidence>
<evidence type="ECO:0000256" key="3">
    <source>
        <dbReference type="ARBA" id="ARBA00023274"/>
    </source>
</evidence>
<dbReference type="SUPFAM" id="SSF54843">
    <property type="entry name" value="Ribosomal protein L22"/>
    <property type="match status" value="1"/>
</dbReference>
<organism evidence="6 7">
    <name type="scientific">Humicola insolens</name>
    <name type="common">Soft-rot fungus</name>
    <dbReference type="NCBI Taxonomy" id="85995"/>
    <lineage>
        <taxon>Eukaryota</taxon>
        <taxon>Fungi</taxon>
        <taxon>Dikarya</taxon>
        <taxon>Ascomycota</taxon>
        <taxon>Pezizomycotina</taxon>
        <taxon>Sordariomycetes</taxon>
        <taxon>Sordariomycetidae</taxon>
        <taxon>Sordariales</taxon>
        <taxon>Chaetomiaceae</taxon>
        <taxon>Mycothermus</taxon>
    </lineage>
</organism>
<dbReference type="PANTHER" id="PTHR13501">
    <property type="entry name" value="CHLOROPLAST 50S RIBOSOMAL PROTEIN L22-RELATED"/>
    <property type="match status" value="1"/>
</dbReference>
<gene>
    <name evidence="6" type="ORF">VTJ49DRAFT_3275</name>
</gene>
<dbReference type="InterPro" id="IPR047867">
    <property type="entry name" value="Ribosomal_uL22_bac/org-type"/>
</dbReference>
<dbReference type="EMBL" id="JAZGSY010000253">
    <property type="protein sequence ID" value="KAL1837908.1"/>
    <property type="molecule type" value="Genomic_DNA"/>
</dbReference>
<dbReference type="Gene3D" id="3.90.470.10">
    <property type="entry name" value="Ribosomal protein L22/L17"/>
    <property type="match status" value="1"/>
</dbReference>
<evidence type="ECO:0000256" key="4">
    <source>
        <dbReference type="RuleBase" id="RU004005"/>
    </source>
</evidence>
<dbReference type="InterPro" id="IPR001063">
    <property type="entry name" value="Ribosomal_uL22"/>
</dbReference>
<evidence type="ECO:0008006" key="8">
    <source>
        <dbReference type="Google" id="ProtNLM"/>
    </source>
</evidence>
<evidence type="ECO:0000313" key="6">
    <source>
        <dbReference type="EMBL" id="KAL1837908.1"/>
    </source>
</evidence>
<comment type="similarity">
    <text evidence="1 4">Belongs to the universal ribosomal protein uL22 family.</text>
</comment>
<evidence type="ECO:0000256" key="2">
    <source>
        <dbReference type="ARBA" id="ARBA00022980"/>
    </source>
</evidence>
<dbReference type="Pfam" id="PF00237">
    <property type="entry name" value="Ribosomal_L22"/>
    <property type="match status" value="1"/>
</dbReference>
<protein>
    <recommendedName>
        <fullName evidence="8">Mitochondrial large ribosomal subunit</fullName>
    </recommendedName>
</protein>
<keyword evidence="7" id="KW-1185">Reference proteome</keyword>
<keyword evidence="3 4" id="KW-0687">Ribonucleoprotein</keyword>
<dbReference type="PANTHER" id="PTHR13501:SF10">
    <property type="entry name" value="LARGE RIBOSOMAL SUBUNIT PROTEIN UL22M"/>
    <property type="match status" value="1"/>
</dbReference>